<evidence type="ECO:0000313" key="2">
    <source>
        <dbReference type="Proteomes" id="UP000305539"/>
    </source>
</evidence>
<organism evidence="1 2">
    <name type="scientific">Trinickia terrae</name>
    <dbReference type="NCBI Taxonomy" id="2571161"/>
    <lineage>
        <taxon>Bacteria</taxon>
        <taxon>Pseudomonadati</taxon>
        <taxon>Pseudomonadota</taxon>
        <taxon>Betaproteobacteria</taxon>
        <taxon>Burkholderiales</taxon>
        <taxon>Burkholderiaceae</taxon>
        <taxon>Trinickia</taxon>
    </lineage>
</organism>
<comment type="caution">
    <text evidence="1">The sequence shown here is derived from an EMBL/GenBank/DDBJ whole genome shotgun (WGS) entry which is preliminary data.</text>
</comment>
<protein>
    <submittedName>
        <fullName evidence="1">DUF2384 domain-containing protein</fullName>
    </submittedName>
</protein>
<dbReference type="OrthoDB" id="8755366at2"/>
<dbReference type="EMBL" id="SWJE01000005">
    <property type="protein sequence ID" value="TKC89724.1"/>
    <property type="molecule type" value="Genomic_DNA"/>
</dbReference>
<evidence type="ECO:0000313" key="1">
    <source>
        <dbReference type="EMBL" id="TKC89724.1"/>
    </source>
</evidence>
<proteinExistence type="predicted"/>
<dbReference type="RefSeq" id="WP_136894764.1">
    <property type="nucleotide sequence ID" value="NZ_SWJE01000005.1"/>
</dbReference>
<gene>
    <name evidence="1" type="ORF">FAZ69_12475</name>
</gene>
<sequence length="111" mass="12515">MTAIARKLDIITEKGGMRFIDVANLLGTRPETVSRWNQGKAFPHPGTEKLLLELEWIIEQLADLYEPQEARLWLFSRQKLLNGAVPADLIASGHSEDVLAMISKLREGVYL</sequence>
<accession>A0A4U1I8E3</accession>
<dbReference type="Proteomes" id="UP000305539">
    <property type="component" value="Unassembled WGS sequence"/>
</dbReference>
<name>A0A4U1I8E3_9BURK</name>
<keyword evidence="2" id="KW-1185">Reference proteome</keyword>
<dbReference type="AlphaFoldDB" id="A0A4U1I8E3"/>
<reference evidence="1 2" key="1">
    <citation type="submission" date="2019-04" db="EMBL/GenBank/DDBJ databases">
        <title>Trinickia sp. 7GSK02, isolated from subtropical forest soil.</title>
        <authorList>
            <person name="Gao Z.-H."/>
            <person name="Qiu L.-H."/>
        </authorList>
    </citation>
    <scope>NUCLEOTIDE SEQUENCE [LARGE SCALE GENOMIC DNA]</scope>
    <source>
        <strain evidence="1 2">7GSK02</strain>
    </source>
</reference>